<accession>A0ABU3E2L1</accession>
<keyword evidence="2" id="KW-1185">Reference proteome</keyword>
<reference evidence="1 2" key="1">
    <citation type="submission" date="2023-09" db="EMBL/GenBank/DDBJ databases">
        <authorList>
            <person name="Rey-Velasco X."/>
        </authorList>
    </citation>
    <scope>NUCLEOTIDE SEQUENCE [LARGE SCALE GENOMIC DNA]</scope>
    <source>
        <strain evidence="1 2">F188</strain>
    </source>
</reference>
<dbReference type="InterPro" id="IPR036278">
    <property type="entry name" value="Sialidase_sf"/>
</dbReference>
<dbReference type="InterPro" id="IPR015943">
    <property type="entry name" value="WD40/YVTN_repeat-like_dom_sf"/>
</dbReference>
<evidence type="ECO:0008006" key="3">
    <source>
        <dbReference type="Google" id="ProtNLM"/>
    </source>
</evidence>
<dbReference type="SUPFAM" id="SSF50939">
    <property type="entry name" value="Sialidases"/>
    <property type="match status" value="1"/>
</dbReference>
<protein>
    <recommendedName>
        <fullName evidence="3">Oxidoreductase</fullName>
    </recommendedName>
</protein>
<dbReference type="CDD" id="cd15482">
    <property type="entry name" value="Sialidase_non-viral"/>
    <property type="match status" value="1"/>
</dbReference>
<dbReference type="Pfam" id="PF02012">
    <property type="entry name" value="BNR"/>
    <property type="match status" value="2"/>
</dbReference>
<dbReference type="EMBL" id="JAVRHM010000011">
    <property type="protein sequence ID" value="MDT0690217.1"/>
    <property type="molecule type" value="Genomic_DNA"/>
</dbReference>
<name>A0ABU3E2L1_9FLAO</name>
<comment type="caution">
    <text evidence="1">The sequence shown here is derived from an EMBL/GenBank/DDBJ whole genome shotgun (WGS) entry which is preliminary data.</text>
</comment>
<gene>
    <name evidence="1" type="ORF">RM549_10510</name>
</gene>
<evidence type="ECO:0000313" key="1">
    <source>
        <dbReference type="EMBL" id="MDT0690217.1"/>
    </source>
</evidence>
<dbReference type="Proteomes" id="UP001261624">
    <property type="component" value="Unassembled WGS sequence"/>
</dbReference>
<proteinExistence type="predicted"/>
<organism evidence="1 2">
    <name type="scientific">Autumnicola patrickiae</name>
    <dbReference type="NCBI Taxonomy" id="3075591"/>
    <lineage>
        <taxon>Bacteria</taxon>
        <taxon>Pseudomonadati</taxon>
        <taxon>Bacteroidota</taxon>
        <taxon>Flavobacteriia</taxon>
        <taxon>Flavobacteriales</taxon>
        <taxon>Flavobacteriaceae</taxon>
        <taxon>Autumnicola</taxon>
    </lineage>
</organism>
<dbReference type="InterPro" id="IPR002860">
    <property type="entry name" value="BNR_rpt"/>
</dbReference>
<sequence length="193" mass="20704">MTRDGGQTWKKLDCDILPKTEEGEAAFAASNSNIAIQGDNTWILSGGMKSRVFYSPDKGKSWEVFDTPLVQGKATTGGYSMDFYDENVGIIIGGDYTAPEGNTGNKAVTTDGGKTWELVGEGEEPGYKSGVRYLPNSGGEEIVAVGFNGISYSKDGGESWKKLSDEGFYTLRFVNDSTAYAAGKGKIALLKFN</sequence>
<dbReference type="Gene3D" id="2.130.10.10">
    <property type="entry name" value="YVTN repeat-like/Quinoprotein amine dehydrogenase"/>
    <property type="match status" value="1"/>
</dbReference>
<evidence type="ECO:0000313" key="2">
    <source>
        <dbReference type="Proteomes" id="UP001261624"/>
    </source>
</evidence>